<dbReference type="Pfam" id="PF18029">
    <property type="entry name" value="Glyoxalase_6"/>
    <property type="match status" value="1"/>
</dbReference>
<sequence>MSAQVAHFDIAGPSEGLARFYGVLLGWQVDERGPGYALLRPENGPGGAVVDAEEPRVTLGVTVADLTATVAAVEGLGGQVLMPPTDNGWVTKALVQDPAGNVVSLIQDAPR</sequence>
<evidence type="ECO:0000259" key="1">
    <source>
        <dbReference type="PROSITE" id="PS51819"/>
    </source>
</evidence>
<dbReference type="Proteomes" id="UP000293638">
    <property type="component" value="Unassembled WGS sequence"/>
</dbReference>
<dbReference type="PANTHER" id="PTHR33993:SF14">
    <property type="entry name" value="GB|AAF24581.1"/>
    <property type="match status" value="1"/>
</dbReference>
<dbReference type="InterPro" id="IPR029068">
    <property type="entry name" value="Glyas_Bleomycin-R_OHBP_Dase"/>
</dbReference>
<dbReference type="EMBL" id="SGXD01000005">
    <property type="protein sequence ID" value="RZS79967.1"/>
    <property type="molecule type" value="Genomic_DNA"/>
</dbReference>
<protein>
    <recommendedName>
        <fullName evidence="1">VOC domain-containing protein</fullName>
    </recommendedName>
</protein>
<name>A0A4Q7NBH2_9ACTN</name>
<evidence type="ECO:0000313" key="3">
    <source>
        <dbReference type="Proteomes" id="UP000293638"/>
    </source>
</evidence>
<dbReference type="PANTHER" id="PTHR33993">
    <property type="entry name" value="GLYOXALASE-RELATED"/>
    <property type="match status" value="1"/>
</dbReference>
<keyword evidence="3" id="KW-1185">Reference proteome</keyword>
<proteinExistence type="predicted"/>
<dbReference type="OrthoDB" id="9793039at2"/>
<dbReference type="InterPro" id="IPR041581">
    <property type="entry name" value="Glyoxalase_6"/>
</dbReference>
<dbReference type="Gene3D" id="3.10.180.10">
    <property type="entry name" value="2,3-Dihydroxybiphenyl 1,2-Dioxygenase, domain 1"/>
    <property type="match status" value="1"/>
</dbReference>
<organism evidence="2 3">
    <name type="scientific">Motilibacter rhizosphaerae</name>
    <dbReference type="NCBI Taxonomy" id="598652"/>
    <lineage>
        <taxon>Bacteria</taxon>
        <taxon>Bacillati</taxon>
        <taxon>Actinomycetota</taxon>
        <taxon>Actinomycetes</taxon>
        <taxon>Motilibacterales</taxon>
        <taxon>Motilibacteraceae</taxon>
        <taxon>Motilibacter</taxon>
    </lineage>
</organism>
<dbReference type="InterPro" id="IPR052164">
    <property type="entry name" value="Anthracycline_SecMetBiosynth"/>
</dbReference>
<accession>A0A4Q7NBH2</accession>
<gene>
    <name evidence="2" type="ORF">EV189_3446</name>
</gene>
<comment type="caution">
    <text evidence="2">The sequence shown here is derived from an EMBL/GenBank/DDBJ whole genome shotgun (WGS) entry which is preliminary data.</text>
</comment>
<evidence type="ECO:0000313" key="2">
    <source>
        <dbReference type="EMBL" id="RZS79967.1"/>
    </source>
</evidence>
<dbReference type="RefSeq" id="WP_130494188.1">
    <property type="nucleotide sequence ID" value="NZ_SGXD01000005.1"/>
</dbReference>
<reference evidence="2 3" key="1">
    <citation type="submission" date="2019-02" db="EMBL/GenBank/DDBJ databases">
        <title>Genomic Encyclopedia of Type Strains, Phase IV (KMG-IV): sequencing the most valuable type-strain genomes for metagenomic binning, comparative biology and taxonomic classification.</title>
        <authorList>
            <person name="Goeker M."/>
        </authorList>
    </citation>
    <scope>NUCLEOTIDE SEQUENCE [LARGE SCALE GENOMIC DNA]</scope>
    <source>
        <strain evidence="2 3">DSM 45622</strain>
    </source>
</reference>
<feature type="domain" description="VOC" evidence="1">
    <location>
        <begin position="1"/>
        <end position="108"/>
    </location>
</feature>
<dbReference type="PROSITE" id="PS51819">
    <property type="entry name" value="VOC"/>
    <property type="match status" value="1"/>
</dbReference>
<dbReference type="AlphaFoldDB" id="A0A4Q7NBH2"/>
<dbReference type="SUPFAM" id="SSF54593">
    <property type="entry name" value="Glyoxalase/Bleomycin resistance protein/Dihydroxybiphenyl dioxygenase"/>
    <property type="match status" value="1"/>
</dbReference>
<dbReference type="InterPro" id="IPR037523">
    <property type="entry name" value="VOC_core"/>
</dbReference>